<dbReference type="GO" id="GO:0005634">
    <property type="term" value="C:nucleus"/>
    <property type="evidence" value="ECO:0007669"/>
    <property type="project" value="TreeGrafter"/>
</dbReference>
<feature type="compositionally biased region" description="Basic and acidic residues" evidence="5">
    <location>
        <begin position="228"/>
        <end position="240"/>
    </location>
</feature>
<keyword evidence="3" id="KW-0862">Zinc</keyword>
<dbReference type="PROSITE" id="PS50089">
    <property type="entry name" value="ZF_RING_2"/>
    <property type="match status" value="1"/>
</dbReference>
<dbReference type="Proteomes" id="UP000696280">
    <property type="component" value="Unassembled WGS sequence"/>
</dbReference>
<feature type="compositionally biased region" description="Low complexity" evidence="5">
    <location>
        <begin position="523"/>
        <end position="532"/>
    </location>
</feature>
<dbReference type="GO" id="GO:0006511">
    <property type="term" value="P:ubiquitin-dependent protein catabolic process"/>
    <property type="evidence" value="ECO:0007669"/>
    <property type="project" value="TreeGrafter"/>
</dbReference>
<feature type="compositionally biased region" description="Low complexity" evidence="5">
    <location>
        <begin position="617"/>
        <end position="633"/>
    </location>
</feature>
<evidence type="ECO:0000256" key="1">
    <source>
        <dbReference type="ARBA" id="ARBA00022723"/>
    </source>
</evidence>
<feature type="region of interest" description="Disordered" evidence="5">
    <location>
        <begin position="1"/>
        <end position="76"/>
    </location>
</feature>
<dbReference type="EMBL" id="CAJVRL010000037">
    <property type="protein sequence ID" value="CAG8950499.1"/>
    <property type="molecule type" value="Genomic_DNA"/>
</dbReference>
<gene>
    <name evidence="7" type="ORF">HYFRA_00006996</name>
</gene>
<protein>
    <recommendedName>
        <fullName evidence="6">RING-type domain-containing protein</fullName>
    </recommendedName>
</protein>
<dbReference type="InterPro" id="IPR051834">
    <property type="entry name" value="RING_finger_E3_ligase"/>
</dbReference>
<dbReference type="AlphaFoldDB" id="A0A9N9KNB8"/>
<evidence type="ECO:0000259" key="6">
    <source>
        <dbReference type="PROSITE" id="PS50089"/>
    </source>
</evidence>
<dbReference type="GO" id="GO:0061630">
    <property type="term" value="F:ubiquitin protein ligase activity"/>
    <property type="evidence" value="ECO:0007669"/>
    <property type="project" value="TreeGrafter"/>
</dbReference>
<feature type="region of interest" description="Disordered" evidence="5">
    <location>
        <begin position="511"/>
        <end position="670"/>
    </location>
</feature>
<dbReference type="InterPro" id="IPR001841">
    <property type="entry name" value="Znf_RING"/>
</dbReference>
<organism evidence="7 8">
    <name type="scientific">Hymenoscyphus fraxineus</name>
    <dbReference type="NCBI Taxonomy" id="746836"/>
    <lineage>
        <taxon>Eukaryota</taxon>
        <taxon>Fungi</taxon>
        <taxon>Dikarya</taxon>
        <taxon>Ascomycota</taxon>
        <taxon>Pezizomycotina</taxon>
        <taxon>Leotiomycetes</taxon>
        <taxon>Helotiales</taxon>
        <taxon>Helotiaceae</taxon>
        <taxon>Hymenoscyphus</taxon>
    </lineage>
</organism>
<feature type="compositionally biased region" description="Low complexity" evidence="5">
    <location>
        <begin position="143"/>
        <end position="160"/>
    </location>
</feature>
<feature type="compositionally biased region" description="Polar residues" evidence="5">
    <location>
        <begin position="427"/>
        <end position="438"/>
    </location>
</feature>
<comment type="caution">
    <text evidence="7">The sequence shown here is derived from an EMBL/GenBank/DDBJ whole genome shotgun (WGS) entry which is preliminary data.</text>
</comment>
<feature type="compositionally biased region" description="Polar residues" evidence="5">
    <location>
        <begin position="16"/>
        <end position="31"/>
    </location>
</feature>
<dbReference type="Pfam" id="PF13639">
    <property type="entry name" value="zf-RING_2"/>
    <property type="match status" value="1"/>
</dbReference>
<keyword evidence="1" id="KW-0479">Metal-binding</keyword>
<feature type="compositionally biased region" description="Polar residues" evidence="5">
    <location>
        <begin position="64"/>
        <end position="75"/>
    </location>
</feature>
<accession>A0A9N9KNB8</accession>
<feature type="compositionally biased region" description="Polar residues" evidence="5">
    <location>
        <begin position="545"/>
        <end position="554"/>
    </location>
</feature>
<feature type="compositionally biased region" description="Low complexity" evidence="5">
    <location>
        <begin position="46"/>
        <end position="63"/>
    </location>
</feature>
<evidence type="ECO:0000313" key="7">
    <source>
        <dbReference type="EMBL" id="CAG8950499.1"/>
    </source>
</evidence>
<evidence type="ECO:0000256" key="2">
    <source>
        <dbReference type="ARBA" id="ARBA00022771"/>
    </source>
</evidence>
<feature type="compositionally biased region" description="Acidic residues" evidence="5">
    <location>
        <begin position="265"/>
        <end position="275"/>
    </location>
</feature>
<dbReference type="OrthoDB" id="8062037at2759"/>
<feature type="compositionally biased region" description="Low complexity" evidence="5">
    <location>
        <begin position="555"/>
        <end position="575"/>
    </location>
</feature>
<evidence type="ECO:0000256" key="5">
    <source>
        <dbReference type="SAM" id="MobiDB-lite"/>
    </source>
</evidence>
<reference evidence="7" key="1">
    <citation type="submission" date="2021-07" db="EMBL/GenBank/DDBJ databases">
        <authorList>
            <person name="Durling M."/>
        </authorList>
    </citation>
    <scope>NUCLEOTIDE SEQUENCE</scope>
</reference>
<evidence type="ECO:0000256" key="4">
    <source>
        <dbReference type="PROSITE-ProRule" id="PRU00175"/>
    </source>
</evidence>
<feature type="compositionally biased region" description="Low complexity" evidence="5">
    <location>
        <begin position="203"/>
        <end position="221"/>
    </location>
</feature>
<dbReference type="SUPFAM" id="SSF57850">
    <property type="entry name" value="RING/U-box"/>
    <property type="match status" value="1"/>
</dbReference>
<proteinExistence type="predicted"/>
<feature type="region of interest" description="Disordered" evidence="5">
    <location>
        <begin position="427"/>
        <end position="446"/>
    </location>
</feature>
<dbReference type="PANTHER" id="PTHR45931">
    <property type="entry name" value="SI:CH211-59O9.10"/>
    <property type="match status" value="1"/>
</dbReference>
<feature type="domain" description="RING-type" evidence="6">
    <location>
        <begin position="335"/>
        <end position="383"/>
    </location>
</feature>
<sequence>MDQMDYTMEDTHAGRQPNTTPQCQYQPNLNVSPPRENPHYDPVHDSTSWSPNNSSSHAQSRSSFGQPPTFSQWETGGQYAPLHSWQNHNELHQTPQANSWEMNSERFHNGPMGGMMNSPWNELRPFDSPMTFGYPPYHAASSSNNNNNTASNTAASNQSSGGTSSRAPSALAPTFNPLQPLSVRETAQQILQHELSRSRPARTETSTPSSSHASSQTSRTTHFLATEELMRSSRQPEHRPAYIRANRTRSERWGETPARPLGWDPSDDEDEGELEAEARRQDAEIYLAAGSAEADRAMAALRGAAAVAKRIPSKAAIASLETLKAEDLKPADKTCIICYNEFGIANPEGLTEVPLRLPKCKHIFGDLCIKKWFEDSDSCPYCRDKLPAELSFSKAMASQTARAHRAHFMQHASFRTTRGLPPRYQQYSEEMSARQSAGSLMPRPAEEPDFAMNRAYQAYESATNRASQADFAETRRRQQSRGRNGNSRAPHTLRPMSVGSSRFLTLSMNHPNSQQRNQTQGHSSSSTTPATSNPQRASAAPVMARQTSASEVLATSTASTPPRNRPSSSFSSPTEEPSPPIAMGSGESTRSHRTREMGGRDSLGMVDDGWIMGNLATGEPRSSSPGTSSSPPRAFTAANFTFQQPQFGDYNNGLSRSDSSASTSQARWSQ</sequence>
<evidence type="ECO:0000313" key="8">
    <source>
        <dbReference type="Proteomes" id="UP000696280"/>
    </source>
</evidence>
<feature type="compositionally biased region" description="Low complexity" evidence="5">
    <location>
        <begin position="655"/>
        <end position="670"/>
    </location>
</feature>
<feature type="region of interest" description="Disordered" evidence="5">
    <location>
        <begin position="190"/>
        <end position="277"/>
    </location>
</feature>
<feature type="compositionally biased region" description="Polar residues" evidence="5">
    <location>
        <begin position="511"/>
        <end position="522"/>
    </location>
</feature>
<feature type="region of interest" description="Disordered" evidence="5">
    <location>
        <begin position="143"/>
        <end position="176"/>
    </location>
</feature>
<dbReference type="PANTHER" id="PTHR45931:SF3">
    <property type="entry name" value="RING ZINC FINGER-CONTAINING PROTEIN"/>
    <property type="match status" value="1"/>
</dbReference>
<dbReference type="GO" id="GO:0008270">
    <property type="term" value="F:zinc ion binding"/>
    <property type="evidence" value="ECO:0007669"/>
    <property type="project" value="UniProtKB-KW"/>
</dbReference>
<name>A0A9N9KNB8_9HELO</name>
<dbReference type="Gene3D" id="3.30.40.10">
    <property type="entry name" value="Zinc/RING finger domain, C3HC4 (zinc finger)"/>
    <property type="match status" value="1"/>
</dbReference>
<keyword evidence="2 4" id="KW-0863">Zinc-finger</keyword>
<evidence type="ECO:0000256" key="3">
    <source>
        <dbReference type="ARBA" id="ARBA00022833"/>
    </source>
</evidence>
<keyword evidence="8" id="KW-1185">Reference proteome</keyword>
<feature type="region of interest" description="Disordered" evidence="5">
    <location>
        <begin position="461"/>
        <end position="497"/>
    </location>
</feature>
<dbReference type="InterPro" id="IPR013083">
    <property type="entry name" value="Znf_RING/FYVE/PHD"/>
</dbReference>